<gene>
    <name evidence="1" type="ORF">LPTSP4_07600</name>
</gene>
<name>A0A2P2DXE6_9LEPT</name>
<dbReference type="EMBL" id="BFBB01000002">
    <property type="protein sequence ID" value="GBF49250.1"/>
    <property type="molecule type" value="Genomic_DNA"/>
</dbReference>
<comment type="caution">
    <text evidence="1">The sequence shown here is derived from an EMBL/GenBank/DDBJ whole genome shotgun (WGS) entry which is preliminary data.</text>
</comment>
<reference evidence="1 2" key="1">
    <citation type="submission" date="2018-02" db="EMBL/GenBank/DDBJ databases">
        <title>Novel Leptospira species isolated from soil and water in Japan.</title>
        <authorList>
            <person name="Nakao R."/>
            <person name="Masuzawa T."/>
        </authorList>
    </citation>
    <scope>NUCLEOTIDE SEQUENCE [LARGE SCALE GENOMIC DNA]</scope>
    <source>
        <strain evidence="1 2">YH101</strain>
    </source>
</reference>
<accession>A0A2P2DXE6</accession>
<dbReference type="AlphaFoldDB" id="A0A2P2DXE6"/>
<evidence type="ECO:0000313" key="2">
    <source>
        <dbReference type="Proteomes" id="UP000245133"/>
    </source>
</evidence>
<keyword evidence="2" id="KW-1185">Reference proteome</keyword>
<evidence type="ECO:0000313" key="1">
    <source>
        <dbReference type="EMBL" id="GBF49250.1"/>
    </source>
</evidence>
<organism evidence="1 2">
    <name type="scientific">Leptospira ryugenii</name>
    <dbReference type="NCBI Taxonomy" id="1917863"/>
    <lineage>
        <taxon>Bacteria</taxon>
        <taxon>Pseudomonadati</taxon>
        <taxon>Spirochaetota</taxon>
        <taxon>Spirochaetia</taxon>
        <taxon>Leptospirales</taxon>
        <taxon>Leptospiraceae</taxon>
        <taxon>Leptospira</taxon>
    </lineage>
</organism>
<sequence length="172" mass="20760">MYGYSYFANKEAEFITPFYISLSQNTNHLKAKSYFVFPIFSHMKQEYPGTGRDDLYWKVWPIVRYHKDSEGNTSWNTVSLIPVRFESMEDMWEPIFSIIEYKKLVNGEKRLHLISRLYTQRWTESEFNLHIPLLAEYKKSEKGFKYDFLYGFLGIDTQKEKNTFKLIWLIEI</sequence>
<proteinExistence type="predicted"/>
<protein>
    <submittedName>
        <fullName evidence="1">Uncharacterized protein</fullName>
    </submittedName>
</protein>
<dbReference type="Proteomes" id="UP000245133">
    <property type="component" value="Unassembled WGS sequence"/>
</dbReference>